<evidence type="ECO:0000313" key="2">
    <source>
        <dbReference type="EMBL" id="EQD27475.1"/>
    </source>
</evidence>
<organism evidence="2">
    <name type="scientific">mine drainage metagenome</name>
    <dbReference type="NCBI Taxonomy" id="410659"/>
    <lineage>
        <taxon>unclassified sequences</taxon>
        <taxon>metagenomes</taxon>
        <taxon>ecological metagenomes</taxon>
    </lineage>
</organism>
<dbReference type="AlphaFoldDB" id="T0ZC83"/>
<dbReference type="PANTHER" id="PTHR38133:SF1">
    <property type="entry name" value="SLR1429 PROTEIN"/>
    <property type="match status" value="1"/>
</dbReference>
<reference evidence="2" key="1">
    <citation type="submission" date="2013-08" db="EMBL/GenBank/DDBJ databases">
        <authorList>
            <person name="Mendez C."/>
            <person name="Richter M."/>
            <person name="Ferrer M."/>
            <person name="Sanchez J."/>
        </authorList>
    </citation>
    <scope>NUCLEOTIDE SEQUENCE</scope>
</reference>
<dbReference type="PANTHER" id="PTHR38133">
    <property type="entry name" value="SLR1429 PROTEIN"/>
    <property type="match status" value="1"/>
</dbReference>
<sequence>MVRKGRYGSGGNSTSSEWGTYPTPSVPIRTKKGIALADRTGGIGKTWWSKRWIEVLESFGWGSRLQRGRSYARHGQVLELSVTPGKVTARVQGSRP</sequence>
<name>T0ZC83_9ZZZZ</name>
<accession>T0ZC83</accession>
<evidence type="ECO:0000256" key="1">
    <source>
        <dbReference type="SAM" id="MobiDB-lite"/>
    </source>
</evidence>
<proteinExistence type="predicted"/>
<feature type="region of interest" description="Disordered" evidence="1">
    <location>
        <begin position="1"/>
        <end position="24"/>
    </location>
</feature>
<comment type="caution">
    <text evidence="2">The sequence shown here is derived from an EMBL/GenBank/DDBJ whole genome shotgun (WGS) entry which is preliminary data.</text>
</comment>
<gene>
    <name evidence="2" type="ORF">B1B_19139</name>
</gene>
<reference evidence="2" key="2">
    <citation type="journal article" date="2014" name="ISME J.">
        <title>Microbial stratification in low pH oxic and suboxic macroscopic growths along an acid mine drainage.</title>
        <authorList>
            <person name="Mendez-Garcia C."/>
            <person name="Mesa V."/>
            <person name="Sprenger R.R."/>
            <person name="Richter M."/>
            <person name="Diez M.S."/>
            <person name="Solano J."/>
            <person name="Bargiela R."/>
            <person name="Golyshina O.V."/>
            <person name="Manteca A."/>
            <person name="Ramos J.L."/>
            <person name="Gallego J.R."/>
            <person name="Llorente I."/>
            <person name="Martins Dos Santos V.A."/>
            <person name="Jensen O.N."/>
            <person name="Pelaez A.I."/>
            <person name="Sanchez J."/>
            <person name="Ferrer M."/>
        </authorList>
    </citation>
    <scope>NUCLEOTIDE SEQUENCE</scope>
</reference>
<protein>
    <submittedName>
        <fullName evidence="2">Zinc finger SWIM domain-containing protein</fullName>
    </submittedName>
</protein>
<dbReference type="EMBL" id="AUZY01012861">
    <property type="protein sequence ID" value="EQD27475.1"/>
    <property type="molecule type" value="Genomic_DNA"/>
</dbReference>
<feature type="non-terminal residue" evidence="2">
    <location>
        <position position="96"/>
    </location>
</feature>